<dbReference type="PANTHER" id="PTHR47123:SF15">
    <property type="entry name" value="F-BOX PROTEIN SKIP23"/>
    <property type="match status" value="1"/>
</dbReference>
<feature type="non-terminal residue" evidence="2">
    <location>
        <position position="1"/>
    </location>
</feature>
<dbReference type="InterPro" id="IPR051304">
    <property type="entry name" value="SCF_F-box_domain"/>
</dbReference>
<feature type="domain" description="KIB1-4 beta-propeller" evidence="1">
    <location>
        <begin position="86"/>
        <end position="173"/>
    </location>
</feature>
<dbReference type="AlphaFoldDB" id="A0A9Q0GGA8"/>
<gene>
    <name evidence="2" type="ORF">Tsubulata_018995</name>
</gene>
<dbReference type="Proteomes" id="UP001141552">
    <property type="component" value="Unassembled WGS sequence"/>
</dbReference>
<dbReference type="Pfam" id="PF03478">
    <property type="entry name" value="Beta-prop_KIB1-4"/>
    <property type="match status" value="1"/>
</dbReference>
<organism evidence="2 3">
    <name type="scientific">Turnera subulata</name>
    <dbReference type="NCBI Taxonomy" id="218843"/>
    <lineage>
        <taxon>Eukaryota</taxon>
        <taxon>Viridiplantae</taxon>
        <taxon>Streptophyta</taxon>
        <taxon>Embryophyta</taxon>
        <taxon>Tracheophyta</taxon>
        <taxon>Spermatophyta</taxon>
        <taxon>Magnoliopsida</taxon>
        <taxon>eudicotyledons</taxon>
        <taxon>Gunneridae</taxon>
        <taxon>Pentapetalae</taxon>
        <taxon>rosids</taxon>
        <taxon>fabids</taxon>
        <taxon>Malpighiales</taxon>
        <taxon>Passifloraceae</taxon>
        <taxon>Turnera</taxon>
    </lineage>
</organism>
<keyword evidence="3" id="KW-1185">Reference proteome</keyword>
<reference evidence="2" key="2">
    <citation type="journal article" date="2023" name="Plants (Basel)">
        <title>Annotation of the Turnera subulata (Passifloraceae) Draft Genome Reveals the S-Locus Evolved after the Divergence of Turneroideae from Passifloroideae in a Stepwise Manner.</title>
        <authorList>
            <person name="Henning P.M."/>
            <person name="Roalson E.H."/>
            <person name="Mir W."/>
            <person name="McCubbin A.G."/>
            <person name="Shore J.S."/>
        </authorList>
    </citation>
    <scope>NUCLEOTIDE SEQUENCE</scope>
    <source>
        <strain evidence="2">F60SS</strain>
    </source>
</reference>
<accession>A0A9Q0GGA8</accession>
<evidence type="ECO:0000259" key="1">
    <source>
        <dbReference type="Pfam" id="PF03478"/>
    </source>
</evidence>
<dbReference type="OrthoDB" id="1082638at2759"/>
<comment type="caution">
    <text evidence="2">The sequence shown here is derived from an EMBL/GenBank/DDBJ whole genome shotgun (WGS) entry which is preliminary data.</text>
</comment>
<reference evidence="2" key="1">
    <citation type="submission" date="2022-02" db="EMBL/GenBank/DDBJ databases">
        <authorList>
            <person name="Henning P.M."/>
            <person name="McCubbin A.G."/>
            <person name="Shore J.S."/>
        </authorList>
    </citation>
    <scope>NUCLEOTIDE SEQUENCE</scope>
    <source>
        <strain evidence="2">F60SS</strain>
        <tissue evidence="2">Leaves</tissue>
    </source>
</reference>
<protein>
    <recommendedName>
        <fullName evidence="1">KIB1-4 beta-propeller domain-containing protein</fullName>
    </recommendedName>
</protein>
<name>A0A9Q0GGA8_9ROSI</name>
<evidence type="ECO:0000313" key="3">
    <source>
        <dbReference type="Proteomes" id="UP001141552"/>
    </source>
</evidence>
<proteinExistence type="predicted"/>
<dbReference type="EMBL" id="JAKUCV010000516">
    <property type="protein sequence ID" value="KAJ4849709.1"/>
    <property type="molecule type" value="Genomic_DNA"/>
</dbReference>
<dbReference type="InterPro" id="IPR005174">
    <property type="entry name" value="KIB1-4_b-propeller"/>
</dbReference>
<evidence type="ECO:0000313" key="2">
    <source>
        <dbReference type="EMBL" id="KAJ4849709.1"/>
    </source>
</evidence>
<dbReference type="PANTHER" id="PTHR47123">
    <property type="entry name" value="F-BOX PROTEIN SKIP23"/>
    <property type="match status" value="1"/>
</dbReference>
<sequence>ITSCGDLLWVYKVEDIKLGVLRFEVLKLDEEGEEWVELGGDELKERVIFLGHYYYYGNRSPSSSSFAFSVMAKDFPEYYANCIYVHVITSCGDLLWVYKVEDIKLGVLRFEVLKLDEEGEEWVELGGDELKERVIFLGHYYYYGNRSPSSSSFAFSVMAKDFPEYYANCIYVHGRKFTRYLRKGFDCFDYGIFELEDFRVRSWSDYYSDGPEPPTWLHKSLLSSQRDSLQRRNNKNKFC</sequence>